<feature type="compositionally biased region" description="Low complexity" evidence="1">
    <location>
        <begin position="478"/>
        <end position="487"/>
    </location>
</feature>
<feature type="compositionally biased region" description="Polar residues" evidence="1">
    <location>
        <begin position="720"/>
        <end position="741"/>
    </location>
</feature>
<feature type="compositionally biased region" description="Low complexity" evidence="1">
    <location>
        <begin position="417"/>
        <end position="444"/>
    </location>
</feature>
<gene>
    <name evidence="2" type="ORF">C922_04619</name>
</gene>
<dbReference type="RefSeq" id="XP_008818420.1">
    <property type="nucleotide sequence ID" value="XM_008820198.1"/>
</dbReference>
<feature type="compositionally biased region" description="Polar residues" evidence="1">
    <location>
        <begin position="189"/>
        <end position="211"/>
    </location>
</feature>
<reference evidence="2 3" key="1">
    <citation type="submission" date="2013-02" db="EMBL/GenBank/DDBJ databases">
        <title>The Genome Sequence of Plasmodium inui San Antonio 1.</title>
        <authorList>
            <consortium name="The Broad Institute Genome Sequencing Platform"/>
            <consortium name="The Broad Institute Genome Sequencing Center for Infectious Disease"/>
            <person name="Neafsey D."/>
            <person name="Cheeseman I."/>
            <person name="Volkman S."/>
            <person name="Adams J."/>
            <person name="Walker B."/>
            <person name="Young S.K."/>
            <person name="Zeng Q."/>
            <person name="Gargeya S."/>
            <person name="Fitzgerald M."/>
            <person name="Haas B."/>
            <person name="Abouelleil A."/>
            <person name="Alvarado L."/>
            <person name="Arachchi H.M."/>
            <person name="Berlin A.M."/>
            <person name="Chapman S.B."/>
            <person name="Dewar J."/>
            <person name="Goldberg J."/>
            <person name="Griggs A."/>
            <person name="Gujja S."/>
            <person name="Hansen M."/>
            <person name="Howarth C."/>
            <person name="Imamovic A."/>
            <person name="Larimer J."/>
            <person name="McCowan C."/>
            <person name="Murphy C."/>
            <person name="Neiman D."/>
            <person name="Pearson M."/>
            <person name="Priest M."/>
            <person name="Roberts A."/>
            <person name="Saif S."/>
            <person name="Shea T."/>
            <person name="Sisk P."/>
            <person name="Sykes S."/>
            <person name="Wortman J."/>
            <person name="Nusbaum C."/>
            <person name="Birren B."/>
        </authorList>
    </citation>
    <scope>NUCLEOTIDE SEQUENCE [LARGE SCALE GENOMIC DNA]</scope>
    <source>
        <strain evidence="2 3">San Antonio 1</strain>
    </source>
</reference>
<evidence type="ECO:0000313" key="3">
    <source>
        <dbReference type="Proteomes" id="UP000030640"/>
    </source>
</evidence>
<feature type="region of interest" description="Disordered" evidence="1">
    <location>
        <begin position="776"/>
        <end position="926"/>
    </location>
</feature>
<feature type="compositionally biased region" description="Low complexity" evidence="1">
    <location>
        <begin position="273"/>
        <end position="308"/>
    </location>
</feature>
<name>W7AI70_9APIC</name>
<sequence length="926" mass="102750">MKILLSSDEVNFIVYRYLVENGFIHAAYAFFNEANLSKNSYYISHDGKLPCHALVTFMQKALVFIFIEYHTECNNARISCKEPFSLFRRHECCPDEKDLAEEQENKIEIRENEKSTSNNLNICTSCRKPFGNNNIIKSYLPNSFSCSDLNSDPCINNVNDNGPSGANAKNNPVSKGDGGKADNEEENGKANQDSNKTVNQVSNGNGKNANNDIIHKTNDSDGAKAKTNSKGSIYKSSFSNFASLNYNDSNISFKDIKRNYANIFAQGKKSKKSSSSNKNNNSNSSGSNNVSNSKSEASSGNNNNVGGSNKKKDTIVSSSKNSSGKNNVSSNNREEKESNMKDEPDDISSSGNQRRSSKIMKIVSKSSKANEAENGKCNNISDSILSDDKRKDNNHVSNMKKDKLEPTKHNTAKKYHNLNNNMKKNNANTSSGKGTSLSNNNKNSNGKKKELNGGNAGQNSNSSNKKKKKMKKKKKESTPSNSTNNSKKTIKNSLKKDKKEKGNKSITSKQKRSNRQNEDNEDDEDDDEVSDENSEEDSEFSNDSQDYNNKNVCKAPLEDSTNNSAQTRDNPSSSSINNNATVEDKTNDCTYVNFKKSRNTNLISNSSSQNSTIDGVKSEMNNSHITHYDGCPDNACNGNIQEEALASEKYLNGNHSKDAAMLKGECEPPEMEAKEGNNSNKNQFNFSFASFLNKKISSIFNDSCDNHGLNGDNHNKDSNNESCKGNSNDSTVKDGSNNEQVLPQDAQDPPPSEAYKSVSSSKDRYNKFSQKSKLIKDEYIEAKYEKEHLPREQTNGTEKTEEAAGEGGAPARKQKRLYDNSSAMKVEGGGDSHQMEEHENDKICVEEKKRKKSSIYEENYKNEMNKEFFKKLTQTSPIKEDNQSRANGSVDRKEEKEDELSRGVEQQGVHSELGRAESRDLQHPGG</sequence>
<dbReference type="VEuPathDB" id="PlasmoDB:C922_04619"/>
<feature type="compositionally biased region" description="Polar residues" evidence="1">
    <location>
        <begin position="559"/>
        <end position="581"/>
    </location>
</feature>
<feature type="compositionally biased region" description="Basic residues" evidence="1">
    <location>
        <begin position="464"/>
        <end position="475"/>
    </location>
</feature>
<dbReference type="Gene3D" id="1.20.960.30">
    <property type="match status" value="1"/>
</dbReference>
<dbReference type="GeneID" id="20039893"/>
<dbReference type="InterPro" id="IPR006594">
    <property type="entry name" value="LisH"/>
</dbReference>
<dbReference type="EMBL" id="KI965485">
    <property type="protein sequence ID" value="EUD64991.1"/>
    <property type="molecule type" value="Genomic_DNA"/>
</dbReference>
<organism evidence="2 3">
    <name type="scientific">Plasmodium inui San Antonio 1</name>
    <dbReference type="NCBI Taxonomy" id="1237626"/>
    <lineage>
        <taxon>Eukaryota</taxon>
        <taxon>Sar</taxon>
        <taxon>Alveolata</taxon>
        <taxon>Apicomplexa</taxon>
        <taxon>Aconoidasida</taxon>
        <taxon>Haemosporida</taxon>
        <taxon>Plasmodiidae</taxon>
        <taxon>Plasmodium</taxon>
        <taxon>Plasmodium (Plasmodium)</taxon>
    </lineage>
</organism>
<feature type="compositionally biased region" description="Basic and acidic residues" evidence="1">
    <location>
        <begin position="912"/>
        <end position="926"/>
    </location>
</feature>
<feature type="compositionally biased region" description="Low complexity" evidence="1">
    <location>
        <begin position="316"/>
        <end position="331"/>
    </location>
</feature>
<keyword evidence="3" id="KW-1185">Reference proteome</keyword>
<feature type="compositionally biased region" description="Basic and acidic residues" evidence="1">
    <location>
        <begin position="177"/>
        <end position="188"/>
    </location>
</feature>
<feature type="compositionally biased region" description="Basic and acidic residues" evidence="1">
    <location>
        <begin position="386"/>
        <end position="408"/>
    </location>
</feature>
<feature type="compositionally biased region" description="Basic and acidic residues" evidence="1">
    <location>
        <begin position="828"/>
        <end position="870"/>
    </location>
</feature>
<dbReference type="Proteomes" id="UP000030640">
    <property type="component" value="Unassembled WGS sequence"/>
</dbReference>
<proteinExistence type="predicted"/>
<feature type="compositionally biased region" description="Basic and acidic residues" evidence="1">
    <location>
        <begin position="332"/>
        <end position="342"/>
    </location>
</feature>
<feature type="compositionally biased region" description="Basic and acidic residues" evidence="1">
    <location>
        <begin position="494"/>
        <end position="503"/>
    </location>
</feature>
<evidence type="ECO:0000313" key="2">
    <source>
        <dbReference type="EMBL" id="EUD64991.1"/>
    </source>
</evidence>
<protein>
    <submittedName>
        <fullName evidence="2">Uncharacterized protein</fullName>
    </submittedName>
</protein>
<dbReference type="Pfam" id="PF08513">
    <property type="entry name" value="LisH"/>
    <property type="match status" value="1"/>
</dbReference>
<feature type="compositionally biased region" description="Polar residues" evidence="1">
    <location>
        <begin position="157"/>
        <end position="173"/>
    </location>
</feature>
<evidence type="ECO:0000256" key="1">
    <source>
        <dbReference type="SAM" id="MobiDB-lite"/>
    </source>
</evidence>
<feature type="compositionally biased region" description="Basic and acidic residues" evidence="1">
    <location>
        <begin position="890"/>
        <end position="902"/>
    </location>
</feature>
<feature type="compositionally biased region" description="Basic and acidic residues" evidence="1">
    <location>
        <begin position="776"/>
        <end position="791"/>
    </location>
</feature>
<feature type="compositionally biased region" description="Basic and acidic residues" evidence="1">
    <location>
        <begin position="213"/>
        <end position="224"/>
    </location>
</feature>
<accession>W7AI70</accession>
<feature type="region of interest" description="Disordered" evidence="1">
    <location>
        <begin position="157"/>
        <end position="229"/>
    </location>
</feature>
<dbReference type="PROSITE" id="PS50896">
    <property type="entry name" value="LISH"/>
    <property type="match status" value="1"/>
</dbReference>
<dbReference type="SMART" id="SM00667">
    <property type="entry name" value="LisH"/>
    <property type="match status" value="1"/>
</dbReference>
<feature type="compositionally biased region" description="Acidic residues" evidence="1">
    <location>
        <begin position="519"/>
        <end position="540"/>
    </location>
</feature>
<feature type="region of interest" description="Disordered" evidence="1">
    <location>
        <begin position="267"/>
        <end position="582"/>
    </location>
</feature>
<feature type="region of interest" description="Disordered" evidence="1">
    <location>
        <begin position="711"/>
        <end position="764"/>
    </location>
</feature>
<dbReference type="AlphaFoldDB" id="W7AI70"/>
<dbReference type="OrthoDB" id="1367865at2759"/>